<dbReference type="PANTHER" id="PTHR33392:SF6">
    <property type="entry name" value="POLYISOPRENYL-TEICHOIC ACID--PEPTIDOGLYCAN TEICHOIC ACID TRANSFERASE TAGU"/>
    <property type="match status" value="1"/>
</dbReference>
<dbReference type="PANTHER" id="PTHR33392">
    <property type="entry name" value="POLYISOPRENYL-TEICHOIC ACID--PEPTIDOGLYCAN TEICHOIC ACID TRANSFERASE TAGU"/>
    <property type="match status" value="1"/>
</dbReference>
<sequence length="341" mass="37900">MRVYLRIFILAFVAFTAMFTGAYFALDKYYENELIQTASIDKPVSTEVPVSTEPEEPVEVDNRTELEKLADASNRINIIAFGLNDGLADTMMLISFDPDTAAMDVISVPRDTYYPIEGFNDPTQKKINAVYGMKEVGGSTGMKNYLAAFFGVPVDYYVRIDFKAVAAIVDVLGGYDVNVPFDMDYDDEWDNPPLHIHFAKGSHHLSGAETVKYLRWRKNNDGSHSEGDIQRVSRQQTFVKSMLKKALSSKLPTVINTAMKYIKTDMTLETALGYAIQAASMEGDDIIFHTVAGTDKMMNGLSYWIHDPAELETLMYGLYGVDANNGEGTDTAGNSSEQTPQ</sequence>
<dbReference type="RefSeq" id="WP_213237120.1">
    <property type="nucleotide sequence ID" value="NZ_JAHBCL010000018.1"/>
</dbReference>
<keyword evidence="2" id="KW-1133">Transmembrane helix</keyword>
<evidence type="ECO:0000256" key="2">
    <source>
        <dbReference type="SAM" id="Phobius"/>
    </source>
</evidence>
<name>A0ABS5PQD4_9FIRM</name>
<comment type="caution">
    <text evidence="4">The sequence shown here is derived from an EMBL/GenBank/DDBJ whole genome shotgun (WGS) entry which is preliminary data.</text>
</comment>
<evidence type="ECO:0000313" key="4">
    <source>
        <dbReference type="EMBL" id="MBS7527261.1"/>
    </source>
</evidence>
<dbReference type="EMBL" id="JAHBCL010000018">
    <property type="protein sequence ID" value="MBS7527261.1"/>
    <property type="molecule type" value="Genomic_DNA"/>
</dbReference>
<evidence type="ECO:0000313" key="5">
    <source>
        <dbReference type="Proteomes" id="UP000746471"/>
    </source>
</evidence>
<keyword evidence="5" id="KW-1185">Reference proteome</keyword>
<organism evidence="4 5">
    <name type="scientific">Fusibacter paucivorans</name>
    <dbReference type="NCBI Taxonomy" id="76009"/>
    <lineage>
        <taxon>Bacteria</taxon>
        <taxon>Bacillati</taxon>
        <taxon>Bacillota</taxon>
        <taxon>Clostridia</taxon>
        <taxon>Eubacteriales</taxon>
        <taxon>Eubacteriales Family XII. Incertae Sedis</taxon>
        <taxon>Fusibacter</taxon>
    </lineage>
</organism>
<reference evidence="4 5" key="1">
    <citation type="submission" date="2021-05" db="EMBL/GenBank/DDBJ databases">
        <title>Fusibacter ferrireducens sp. nov., an anaerobic, sulfur- and Fe-reducing bacterium isolated from the mangrove sediment.</title>
        <authorList>
            <person name="Qiu D."/>
        </authorList>
    </citation>
    <scope>NUCLEOTIDE SEQUENCE [LARGE SCALE GENOMIC DNA]</scope>
    <source>
        <strain evidence="4 5">DSM 12116</strain>
    </source>
</reference>
<dbReference type="Pfam" id="PF03816">
    <property type="entry name" value="LytR_cpsA_psr"/>
    <property type="match status" value="1"/>
</dbReference>
<protein>
    <submittedName>
        <fullName evidence="4">LCP family protein</fullName>
    </submittedName>
</protein>
<evidence type="ECO:0000256" key="1">
    <source>
        <dbReference type="ARBA" id="ARBA00006068"/>
    </source>
</evidence>
<keyword evidence="2" id="KW-0472">Membrane</keyword>
<dbReference type="InterPro" id="IPR004474">
    <property type="entry name" value="LytR_CpsA_psr"/>
</dbReference>
<accession>A0ABS5PQD4</accession>
<feature type="domain" description="Cell envelope-related transcriptional attenuator" evidence="3">
    <location>
        <begin position="88"/>
        <end position="247"/>
    </location>
</feature>
<dbReference type="Proteomes" id="UP000746471">
    <property type="component" value="Unassembled WGS sequence"/>
</dbReference>
<keyword evidence="2" id="KW-0812">Transmembrane</keyword>
<proteinExistence type="inferred from homology"/>
<dbReference type="NCBIfam" id="TIGR00350">
    <property type="entry name" value="lytR_cpsA_psr"/>
    <property type="match status" value="1"/>
</dbReference>
<evidence type="ECO:0000259" key="3">
    <source>
        <dbReference type="Pfam" id="PF03816"/>
    </source>
</evidence>
<gene>
    <name evidence="4" type="ORF">KHM83_11270</name>
</gene>
<comment type="similarity">
    <text evidence="1">Belongs to the LytR/CpsA/Psr (LCP) family.</text>
</comment>
<feature type="transmembrane region" description="Helical" evidence="2">
    <location>
        <begin position="7"/>
        <end position="26"/>
    </location>
</feature>
<dbReference type="InterPro" id="IPR050922">
    <property type="entry name" value="LytR/CpsA/Psr_CW_biosynth"/>
</dbReference>
<dbReference type="Gene3D" id="3.40.630.190">
    <property type="entry name" value="LCP protein"/>
    <property type="match status" value="1"/>
</dbReference>